<evidence type="ECO:0000256" key="1">
    <source>
        <dbReference type="ARBA" id="ARBA00004141"/>
    </source>
</evidence>
<evidence type="ECO:0000256" key="4">
    <source>
        <dbReference type="ARBA" id="ARBA00023136"/>
    </source>
</evidence>
<feature type="transmembrane region" description="Helical" evidence="5">
    <location>
        <begin position="89"/>
        <end position="109"/>
    </location>
</feature>
<keyword evidence="4 5" id="KW-0472">Membrane</keyword>
<proteinExistence type="predicted"/>
<dbReference type="EMBL" id="CP133721">
    <property type="protein sequence ID" value="WMW77764.1"/>
    <property type="molecule type" value="Genomic_DNA"/>
</dbReference>
<name>A0ABY9RAD9_9FLAO</name>
<accession>A0ABY9RAD9</accession>
<keyword evidence="3 5" id="KW-1133">Transmembrane helix</keyword>
<evidence type="ECO:0000256" key="5">
    <source>
        <dbReference type="SAM" id="Phobius"/>
    </source>
</evidence>
<evidence type="ECO:0000313" key="6">
    <source>
        <dbReference type="EMBL" id="WMW77764.1"/>
    </source>
</evidence>
<dbReference type="Pfam" id="PF02674">
    <property type="entry name" value="Colicin_V"/>
    <property type="match status" value="1"/>
</dbReference>
<evidence type="ECO:0000256" key="3">
    <source>
        <dbReference type="ARBA" id="ARBA00022989"/>
    </source>
</evidence>
<dbReference type="RefSeq" id="WP_309532099.1">
    <property type="nucleotide sequence ID" value="NZ_CP133721.1"/>
</dbReference>
<dbReference type="Proteomes" id="UP001180481">
    <property type="component" value="Chromosome"/>
</dbReference>
<feature type="transmembrane region" description="Helical" evidence="5">
    <location>
        <begin position="58"/>
        <end position="83"/>
    </location>
</feature>
<keyword evidence="7" id="KW-1185">Reference proteome</keyword>
<dbReference type="PANTHER" id="PTHR37306:SF1">
    <property type="entry name" value="COLICIN V PRODUCTION PROTEIN"/>
    <property type="match status" value="1"/>
</dbReference>
<sequence>MGWIDILLASALGYAAYKGFRNGFFIELASLFSLLLGVFIALKFSFYTREFLEKLVKWNPVFIQIVAFALTFVLVLVAIHFLVKSITKIAHFAALGWLNTIGGAVLSVLKMMLTISVLLNLMAKINVNNYFLSKETIQQSALYLPIQEVAKAIYPNLNDWYKEIKS</sequence>
<protein>
    <submittedName>
        <fullName evidence="6">CvpA family protein</fullName>
    </submittedName>
</protein>
<evidence type="ECO:0000256" key="2">
    <source>
        <dbReference type="ARBA" id="ARBA00022692"/>
    </source>
</evidence>
<organism evidence="6 7">
    <name type="scientific">Flavobacterium nakdongensis</name>
    <dbReference type="NCBI Taxonomy" id="3073563"/>
    <lineage>
        <taxon>Bacteria</taxon>
        <taxon>Pseudomonadati</taxon>
        <taxon>Bacteroidota</taxon>
        <taxon>Flavobacteriia</taxon>
        <taxon>Flavobacteriales</taxon>
        <taxon>Flavobacteriaceae</taxon>
        <taxon>Flavobacterium</taxon>
    </lineage>
</organism>
<reference evidence="6" key="1">
    <citation type="submission" date="2023-09" db="EMBL/GenBank/DDBJ databases">
        <title>Flavobacterium sp. 20NA77.7 isolated from freshwater.</title>
        <authorList>
            <person name="Le V."/>
            <person name="Ko S.-R."/>
            <person name="Ahn C.-Y."/>
            <person name="Oh H.-M."/>
        </authorList>
    </citation>
    <scope>NUCLEOTIDE SEQUENCE</scope>
    <source>
        <strain evidence="6">20NA77.7</strain>
    </source>
</reference>
<dbReference type="PANTHER" id="PTHR37306">
    <property type="entry name" value="COLICIN V PRODUCTION PROTEIN"/>
    <property type="match status" value="1"/>
</dbReference>
<dbReference type="InterPro" id="IPR003825">
    <property type="entry name" value="Colicin-V_CvpA"/>
</dbReference>
<evidence type="ECO:0000313" key="7">
    <source>
        <dbReference type="Proteomes" id="UP001180481"/>
    </source>
</evidence>
<gene>
    <name evidence="6" type="ORF">RF683_09755</name>
</gene>
<keyword evidence="2 5" id="KW-0812">Transmembrane</keyword>
<comment type="subcellular location">
    <subcellularLocation>
        <location evidence="1">Membrane</location>
        <topology evidence="1">Multi-pass membrane protein</topology>
    </subcellularLocation>
</comment>
<feature type="transmembrane region" description="Helical" evidence="5">
    <location>
        <begin position="24"/>
        <end position="46"/>
    </location>
</feature>